<comment type="caution">
    <text evidence="2">The sequence shown here is derived from an EMBL/GenBank/DDBJ whole genome shotgun (WGS) entry which is preliminary data.</text>
</comment>
<gene>
    <name evidence="2" type="ORF">N1851_007030</name>
    <name evidence="1" type="ORF">N1851_030003</name>
</gene>
<sequence length="252" mass="28086">MSKSIDSNVYVPVSEFPRAIITNFWNSANISDRTRQKGLQYAFEGYIHDISGRLENDALQMRPNPIDHKQRQRRLTLLALALALPPEAKQSRSSNVLAQQGYCSHVVGLVYALDLAITKARDAEPCTSSCTSLPQQWHKPRGNKIRAVPISTVVVAKATENRRRRPIDCRTSVTDEKLSLLKRQTGTPISYLVNRPPIELTVGEEKYLLGSGLSHQLPLIDPPGPLSADSHITFQISLCQHSLQIIVLCCLK</sequence>
<reference evidence="2" key="1">
    <citation type="journal article" date="2023" name="Front. Mar. Sci.">
        <title>A new Merluccius polli reference genome to investigate the effects of global change in West African waters.</title>
        <authorList>
            <person name="Mateo J.L."/>
            <person name="Blanco-Fernandez C."/>
            <person name="Garcia-Vazquez E."/>
            <person name="Machado-Schiaffino G."/>
        </authorList>
    </citation>
    <scope>NUCLEOTIDE SEQUENCE</scope>
    <source>
        <strain evidence="2">C29</strain>
        <tissue evidence="2">Fin</tissue>
    </source>
</reference>
<keyword evidence="3" id="KW-1185">Reference proteome</keyword>
<proteinExistence type="predicted"/>
<dbReference type="AlphaFoldDB" id="A0AA47N4W1"/>
<protein>
    <submittedName>
        <fullName evidence="2">Uncharacterized protein</fullName>
    </submittedName>
</protein>
<accession>A0AA47N4W1</accession>
<name>A0AA47N4W1_MERPO</name>
<organism evidence="2 3">
    <name type="scientific">Merluccius polli</name>
    <name type="common">Benguela hake</name>
    <name type="synonym">Merluccius cadenati</name>
    <dbReference type="NCBI Taxonomy" id="89951"/>
    <lineage>
        <taxon>Eukaryota</taxon>
        <taxon>Metazoa</taxon>
        <taxon>Chordata</taxon>
        <taxon>Craniata</taxon>
        <taxon>Vertebrata</taxon>
        <taxon>Euteleostomi</taxon>
        <taxon>Actinopterygii</taxon>
        <taxon>Neopterygii</taxon>
        <taxon>Teleostei</taxon>
        <taxon>Neoteleostei</taxon>
        <taxon>Acanthomorphata</taxon>
        <taxon>Zeiogadaria</taxon>
        <taxon>Gadariae</taxon>
        <taxon>Gadiformes</taxon>
        <taxon>Gadoidei</taxon>
        <taxon>Merlucciidae</taxon>
        <taxon>Merluccius</taxon>
    </lineage>
</organism>
<evidence type="ECO:0000313" key="2">
    <source>
        <dbReference type="EMBL" id="KAK0151652.1"/>
    </source>
</evidence>
<dbReference type="Proteomes" id="UP001174136">
    <property type="component" value="Unassembled WGS sequence"/>
</dbReference>
<evidence type="ECO:0000313" key="1">
    <source>
        <dbReference type="EMBL" id="KAK0134418.1"/>
    </source>
</evidence>
<dbReference type="EMBL" id="JAOPHQ010005707">
    <property type="protein sequence ID" value="KAK0134418.1"/>
    <property type="molecule type" value="Genomic_DNA"/>
</dbReference>
<evidence type="ECO:0000313" key="3">
    <source>
        <dbReference type="Proteomes" id="UP001174136"/>
    </source>
</evidence>
<dbReference type="EMBL" id="JAOPHQ010001182">
    <property type="protein sequence ID" value="KAK0151652.1"/>
    <property type="molecule type" value="Genomic_DNA"/>
</dbReference>